<dbReference type="Proteomes" id="UP001562178">
    <property type="component" value="Unassembled WGS sequence"/>
</dbReference>
<comment type="caution">
    <text evidence="1">The sequence shown here is derived from an EMBL/GenBank/DDBJ whole genome shotgun (WGS) entry which is preliminary data.</text>
</comment>
<name>A0ABV4B222_9BURK</name>
<dbReference type="EMBL" id="JBGBDC010000003">
    <property type="protein sequence ID" value="MEY2251217.1"/>
    <property type="molecule type" value="Genomic_DNA"/>
</dbReference>
<sequence length="191" mass="21308">MTKEILCFDFRVPLGAVATTDVNIWKCSDGAVKDLDKRFGGLSQLLDWHVAVGFYETIPIDWILSPAVDQYHINAYVVDAADLKNLIQMYGGFTPTSDGNNSHAKEHVLSNWSSLGFDICTPDLAVSAIHSVKDLNTCFSADAYKFNSRGLLLNRSECMKIIRNNSFSLHDGPGFIPVEIFTNQMEIEIRD</sequence>
<reference evidence="1 2" key="1">
    <citation type="journal article" date="2016" name="Int. J. Syst. Evol. Microbiol.">
        <title>Description of Comamonas sediminis sp. nov., isolated from lagoon sediments.</title>
        <authorList>
            <person name="Subhash Y."/>
            <person name="Bang J.J."/>
            <person name="You T.H."/>
            <person name="Lee S.S."/>
        </authorList>
    </citation>
    <scope>NUCLEOTIDE SEQUENCE [LARGE SCALE GENOMIC DNA]</scope>
    <source>
        <strain evidence="1 2">JCM 31169</strain>
    </source>
</reference>
<evidence type="ECO:0000313" key="2">
    <source>
        <dbReference type="Proteomes" id="UP001562178"/>
    </source>
</evidence>
<proteinExistence type="predicted"/>
<keyword evidence="2" id="KW-1185">Reference proteome</keyword>
<dbReference type="RefSeq" id="WP_369459733.1">
    <property type="nucleotide sequence ID" value="NZ_JBGBDC010000003.1"/>
</dbReference>
<evidence type="ECO:0000313" key="1">
    <source>
        <dbReference type="EMBL" id="MEY2251217.1"/>
    </source>
</evidence>
<accession>A0ABV4B222</accession>
<gene>
    <name evidence="1" type="ORF">AB7A72_09385</name>
</gene>
<protein>
    <submittedName>
        <fullName evidence="1">Uncharacterized protein</fullName>
    </submittedName>
</protein>
<organism evidence="1 2">
    <name type="scientific">Comamonas sediminis</name>
    <dbReference type="NCBI Taxonomy" id="1783360"/>
    <lineage>
        <taxon>Bacteria</taxon>
        <taxon>Pseudomonadati</taxon>
        <taxon>Pseudomonadota</taxon>
        <taxon>Betaproteobacteria</taxon>
        <taxon>Burkholderiales</taxon>
        <taxon>Comamonadaceae</taxon>
        <taxon>Comamonas</taxon>
    </lineage>
</organism>